<dbReference type="Proteomes" id="UP000660380">
    <property type="component" value="Unassembled WGS sequence"/>
</dbReference>
<dbReference type="Pfam" id="PF14261">
    <property type="entry name" value="DUF4351"/>
    <property type="match status" value="1"/>
</dbReference>
<evidence type="ECO:0000313" key="2">
    <source>
        <dbReference type="EMBL" id="MBD2607975.1"/>
    </source>
</evidence>
<gene>
    <name evidence="2" type="ORF">H6G81_26530</name>
</gene>
<organism evidence="2 3">
    <name type="scientific">Scytonema hofmannii FACHB-248</name>
    <dbReference type="NCBI Taxonomy" id="1842502"/>
    <lineage>
        <taxon>Bacteria</taxon>
        <taxon>Bacillati</taxon>
        <taxon>Cyanobacteriota</taxon>
        <taxon>Cyanophyceae</taxon>
        <taxon>Nostocales</taxon>
        <taxon>Scytonemataceae</taxon>
        <taxon>Scytonema</taxon>
    </lineage>
</organism>
<protein>
    <submittedName>
        <fullName evidence="2">DUF4351 domain-containing protein</fullName>
    </submittedName>
</protein>
<accession>A0ABR8GXX6</accession>
<dbReference type="EMBL" id="JACJTA010000079">
    <property type="protein sequence ID" value="MBD2607975.1"/>
    <property type="molecule type" value="Genomic_DNA"/>
</dbReference>
<comment type="caution">
    <text evidence="2">The sequence shown here is derived from an EMBL/GenBank/DDBJ whole genome shotgun (WGS) entry which is preliminary data.</text>
</comment>
<name>A0ABR8GXX6_9CYAN</name>
<evidence type="ECO:0000313" key="3">
    <source>
        <dbReference type="Proteomes" id="UP000660380"/>
    </source>
</evidence>
<keyword evidence="3" id="KW-1185">Reference proteome</keyword>
<sequence length="63" mass="7154">MFTYYKSCGICDTDSPRYLLSQVAQIERIRVLSTEQLEALGEEFLSFSNVSDLVAWLEQNASS</sequence>
<evidence type="ECO:0000259" key="1">
    <source>
        <dbReference type="Pfam" id="PF14261"/>
    </source>
</evidence>
<reference evidence="2 3" key="1">
    <citation type="journal article" date="2020" name="ISME J.">
        <title>Comparative genomics reveals insights into cyanobacterial evolution and habitat adaptation.</title>
        <authorList>
            <person name="Chen M.Y."/>
            <person name="Teng W.K."/>
            <person name="Zhao L."/>
            <person name="Hu C.X."/>
            <person name="Zhou Y.K."/>
            <person name="Han B.P."/>
            <person name="Song L.R."/>
            <person name="Shu W.S."/>
        </authorList>
    </citation>
    <scope>NUCLEOTIDE SEQUENCE [LARGE SCALE GENOMIC DNA]</scope>
    <source>
        <strain evidence="2 3">FACHB-248</strain>
    </source>
</reference>
<proteinExistence type="predicted"/>
<feature type="domain" description="DUF4351" evidence="1">
    <location>
        <begin position="25"/>
        <end position="57"/>
    </location>
</feature>
<dbReference type="InterPro" id="IPR025587">
    <property type="entry name" value="DUF4351"/>
</dbReference>